<dbReference type="EMBL" id="UINC01000555">
    <property type="protein sequence ID" value="SUZ57421.1"/>
    <property type="molecule type" value="Genomic_DNA"/>
</dbReference>
<evidence type="ECO:0000256" key="1">
    <source>
        <dbReference type="SAM" id="MobiDB-lite"/>
    </source>
</evidence>
<proteinExistence type="predicted"/>
<feature type="region of interest" description="Disordered" evidence="1">
    <location>
        <begin position="20"/>
        <end position="44"/>
    </location>
</feature>
<feature type="compositionally biased region" description="Basic and acidic residues" evidence="1">
    <location>
        <begin position="31"/>
        <end position="44"/>
    </location>
</feature>
<sequence>MKVAILQLLANRRAISKQDSNAVPTNARRLTPVEDHETCDPKEL</sequence>
<organism evidence="2">
    <name type="scientific">marine metagenome</name>
    <dbReference type="NCBI Taxonomy" id="408172"/>
    <lineage>
        <taxon>unclassified sequences</taxon>
        <taxon>metagenomes</taxon>
        <taxon>ecological metagenomes</taxon>
    </lineage>
</organism>
<gene>
    <name evidence="2" type="ORF">METZ01_LOCUS10275</name>
</gene>
<name>A0A381NS61_9ZZZZ</name>
<evidence type="ECO:0000313" key="2">
    <source>
        <dbReference type="EMBL" id="SUZ57421.1"/>
    </source>
</evidence>
<reference evidence="2" key="1">
    <citation type="submission" date="2018-05" db="EMBL/GenBank/DDBJ databases">
        <authorList>
            <person name="Lanie J.A."/>
            <person name="Ng W.-L."/>
            <person name="Kazmierczak K.M."/>
            <person name="Andrzejewski T.M."/>
            <person name="Davidsen T.M."/>
            <person name="Wayne K.J."/>
            <person name="Tettelin H."/>
            <person name="Glass J.I."/>
            <person name="Rusch D."/>
            <person name="Podicherti R."/>
            <person name="Tsui H.-C.T."/>
            <person name="Winkler M.E."/>
        </authorList>
    </citation>
    <scope>NUCLEOTIDE SEQUENCE</scope>
</reference>
<dbReference type="AlphaFoldDB" id="A0A381NS61"/>
<accession>A0A381NS61</accession>
<protein>
    <submittedName>
        <fullName evidence="2">Uncharacterized protein</fullName>
    </submittedName>
</protein>